<gene>
    <name evidence="1" type="ORF">RR46_11931</name>
</gene>
<reference evidence="1 2" key="1">
    <citation type="journal article" date="2015" name="Nat. Commun.">
        <title>Outbred genome sequencing and CRISPR/Cas9 gene editing in butterflies.</title>
        <authorList>
            <person name="Li X."/>
            <person name="Fan D."/>
            <person name="Zhang W."/>
            <person name="Liu G."/>
            <person name="Zhang L."/>
            <person name="Zhao L."/>
            <person name="Fang X."/>
            <person name="Chen L."/>
            <person name="Dong Y."/>
            <person name="Chen Y."/>
            <person name="Ding Y."/>
            <person name="Zhao R."/>
            <person name="Feng M."/>
            <person name="Zhu Y."/>
            <person name="Feng Y."/>
            <person name="Jiang X."/>
            <person name="Zhu D."/>
            <person name="Xiang H."/>
            <person name="Feng X."/>
            <person name="Li S."/>
            <person name="Wang J."/>
            <person name="Zhang G."/>
            <person name="Kronforst M.R."/>
            <person name="Wang W."/>
        </authorList>
    </citation>
    <scope>NUCLEOTIDE SEQUENCE [LARGE SCALE GENOMIC DNA]</scope>
    <source>
        <strain evidence="1">Ya'a_city_454_Px</strain>
        <tissue evidence="1">Whole body</tissue>
    </source>
</reference>
<accession>A0A194PNN5</accession>
<name>A0A194PNN5_PAPXU</name>
<evidence type="ECO:0000313" key="2">
    <source>
        <dbReference type="Proteomes" id="UP000053268"/>
    </source>
</evidence>
<organism evidence="1 2">
    <name type="scientific">Papilio xuthus</name>
    <name type="common">Asian swallowtail butterfly</name>
    <dbReference type="NCBI Taxonomy" id="66420"/>
    <lineage>
        <taxon>Eukaryota</taxon>
        <taxon>Metazoa</taxon>
        <taxon>Ecdysozoa</taxon>
        <taxon>Arthropoda</taxon>
        <taxon>Hexapoda</taxon>
        <taxon>Insecta</taxon>
        <taxon>Pterygota</taxon>
        <taxon>Neoptera</taxon>
        <taxon>Endopterygota</taxon>
        <taxon>Lepidoptera</taxon>
        <taxon>Glossata</taxon>
        <taxon>Ditrysia</taxon>
        <taxon>Papilionoidea</taxon>
        <taxon>Papilionidae</taxon>
        <taxon>Papilioninae</taxon>
        <taxon>Papilio</taxon>
    </lineage>
</organism>
<dbReference type="AlphaFoldDB" id="A0A194PNN5"/>
<evidence type="ECO:0000313" key="1">
    <source>
        <dbReference type="EMBL" id="KPI94927.1"/>
    </source>
</evidence>
<dbReference type="Proteomes" id="UP000053268">
    <property type="component" value="Unassembled WGS sequence"/>
</dbReference>
<protein>
    <submittedName>
        <fullName evidence="1">Uncharacterized protein</fullName>
    </submittedName>
</protein>
<sequence length="199" mass="21673">MVAYSQICERNSKICVKSTNPHLASVVDYGLITLNFGLYENRKCSRVRFLTSNRQPSSSEVGAADEKKSPATRFVTKHIDITTPISHGQRTTLRPSCKVKAARFPRCGAAHAQCNRKHNRCSSGGTARCTRSLGHLAPLASRSGAGGGWGDTSAVIATAVWPFLRRCARPCPRGPHSCARLIVFLGCRPPIAALYYEED</sequence>
<keyword evidence="2" id="KW-1185">Reference proteome</keyword>
<proteinExistence type="predicted"/>
<dbReference type="EMBL" id="KQ459597">
    <property type="protein sequence ID" value="KPI94927.1"/>
    <property type="molecule type" value="Genomic_DNA"/>
</dbReference>